<protein>
    <submittedName>
        <fullName evidence="1">Uncharacterized protein</fullName>
    </submittedName>
</protein>
<gene>
    <name evidence="1" type="ORF">HNQ08_000227</name>
</gene>
<comment type="caution">
    <text evidence="1">The sequence shown here is derived from an EMBL/GenBank/DDBJ whole genome shotgun (WGS) entry which is preliminary data.</text>
</comment>
<dbReference type="AlphaFoldDB" id="A0A7W8NCB7"/>
<evidence type="ECO:0000313" key="1">
    <source>
        <dbReference type="EMBL" id="MBB5361156.1"/>
    </source>
</evidence>
<organism evidence="1 2">
    <name type="scientific">Deinococcus humi</name>
    <dbReference type="NCBI Taxonomy" id="662880"/>
    <lineage>
        <taxon>Bacteria</taxon>
        <taxon>Thermotogati</taxon>
        <taxon>Deinococcota</taxon>
        <taxon>Deinococci</taxon>
        <taxon>Deinococcales</taxon>
        <taxon>Deinococcaceae</taxon>
        <taxon>Deinococcus</taxon>
    </lineage>
</organism>
<name>A0A7W8NCB7_9DEIO</name>
<keyword evidence="2" id="KW-1185">Reference proteome</keyword>
<dbReference type="Proteomes" id="UP000552709">
    <property type="component" value="Unassembled WGS sequence"/>
</dbReference>
<proteinExistence type="predicted"/>
<evidence type="ECO:0000313" key="2">
    <source>
        <dbReference type="Proteomes" id="UP000552709"/>
    </source>
</evidence>
<dbReference type="RefSeq" id="WP_268239989.1">
    <property type="nucleotide sequence ID" value="NZ_JACHFL010000001.1"/>
</dbReference>
<dbReference type="EMBL" id="JACHFL010000001">
    <property type="protein sequence ID" value="MBB5361156.1"/>
    <property type="molecule type" value="Genomic_DNA"/>
</dbReference>
<accession>A0A7W8NCB7</accession>
<sequence>MTGRIPASPLTGLATLASLVLPTTRVTPLATGILIVVEVWMHGC</sequence>
<reference evidence="1 2" key="1">
    <citation type="submission" date="2020-08" db="EMBL/GenBank/DDBJ databases">
        <title>Genomic Encyclopedia of Type Strains, Phase IV (KMG-IV): sequencing the most valuable type-strain genomes for metagenomic binning, comparative biology and taxonomic classification.</title>
        <authorList>
            <person name="Goeker M."/>
        </authorList>
    </citation>
    <scope>NUCLEOTIDE SEQUENCE [LARGE SCALE GENOMIC DNA]</scope>
    <source>
        <strain evidence="1 2">DSM 27939</strain>
    </source>
</reference>